<comment type="pathway">
    <text evidence="1">Glycerolipid metabolism; triacylglycerol biosynthesis.</text>
</comment>
<accession>A0A7S1JU63</accession>
<evidence type="ECO:0000256" key="1">
    <source>
        <dbReference type="ARBA" id="ARBA00004771"/>
    </source>
</evidence>
<dbReference type="InterPro" id="IPR004255">
    <property type="entry name" value="O-acyltransferase_WSD1_N"/>
</dbReference>
<dbReference type="GO" id="GO:0019432">
    <property type="term" value="P:triglyceride biosynthetic process"/>
    <property type="evidence" value="ECO:0007669"/>
    <property type="project" value="UniProtKB-UniPathway"/>
</dbReference>
<dbReference type="AlphaFoldDB" id="A0A7S1JU63"/>
<reference evidence="11" key="1">
    <citation type="submission" date="2021-01" db="EMBL/GenBank/DDBJ databases">
        <authorList>
            <person name="Corre E."/>
            <person name="Pelletier E."/>
            <person name="Niang G."/>
            <person name="Scheremetjew M."/>
            <person name="Finn R."/>
            <person name="Kale V."/>
            <person name="Holt S."/>
            <person name="Cochrane G."/>
            <person name="Meng A."/>
            <person name="Brown T."/>
            <person name="Cohen L."/>
        </authorList>
    </citation>
    <scope>NUCLEOTIDE SEQUENCE</scope>
    <source>
        <strain evidence="11">CCMP3346</strain>
    </source>
</reference>
<dbReference type="GO" id="GO:0004144">
    <property type="term" value="F:diacylglycerol O-acyltransferase activity"/>
    <property type="evidence" value="ECO:0007669"/>
    <property type="project" value="UniProtKB-EC"/>
</dbReference>
<evidence type="ECO:0000256" key="3">
    <source>
        <dbReference type="ARBA" id="ARBA00022679"/>
    </source>
</evidence>
<sequence>MSATAGAATQCEASPVPFQRQMSIVSWSLSKGFFPQEANVPCTTINVCLYMRSLPLKTDLESLFDSHLLRTRGYERMRSVPLGWRWRQVEVTVQDHFTEHTVQSADDLHKAIEALMDRPFDTSRPRWEVHLMAAADSSEGSSSCLLIRIDHSIADGLGILMLLHRCGFIKAENGQVLPLPDLIGIRRDTRAPSIDAADGDAHESEVTEAKEATEASEVSGDDSRWTKVEPLAPGLVTGRMKRTWVEWAMGVFQFSKAVVAALGDSMGRFDSDFYFNGSLDRRKNLKYGRRKLVTFPPLRLSYLKAVKSAVGGVSLTDVLLTILTGALRRCVTEMQDSKAKIGTSLGGRLGWVVDRYGSLVGDPLTQSEDGTTLLRSLTAMVLPRSLDEDVPADRVLRNGFVLVSTQLPIHIADPKDRLRQMAQTTARLKTRHQQMATYTLMATVGPVAPWWFTSKTCLDLFSRHSLVVSNVPGPKELCTFCDKPVHDVQVVYPNLVPQLMFVSYAGRLRTNFVIDPDLWPQHHQLGSFIVAEALELAKSVGVTQGHPLED</sequence>
<dbReference type="InterPro" id="IPR009721">
    <property type="entry name" value="O-acyltransferase_WSD1_C"/>
</dbReference>
<dbReference type="GO" id="GO:0005886">
    <property type="term" value="C:plasma membrane"/>
    <property type="evidence" value="ECO:0007669"/>
    <property type="project" value="TreeGrafter"/>
</dbReference>
<proteinExistence type="inferred from homology"/>
<evidence type="ECO:0000256" key="4">
    <source>
        <dbReference type="ARBA" id="ARBA00023315"/>
    </source>
</evidence>
<evidence type="ECO:0000259" key="9">
    <source>
        <dbReference type="Pfam" id="PF03007"/>
    </source>
</evidence>
<evidence type="ECO:0000256" key="6">
    <source>
        <dbReference type="ARBA" id="ARBA00047604"/>
    </source>
</evidence>
<name>A0A7S1JU63_9ALVE</name>
<feature type="compositionally biased region" description="Basic and acidic residues" evidence="8">
    <location>
        <begin position="199"/>
        <end position="213"/>
    </location>
</feature>
<evidence type="ECO:0000256" key="2">
    <source>
        <dbReference type="ARBA" id="ARBA00005189"/>
    </source>
</evidence>
<protein>
    <recommendedName>
        <fullName evidence="12">Diacylglycerol O-acyltransferase</fullName>
    </recommendedName>
</protein>
<evidence type="ECO:0000259" key="10">
    <source>
        <dbReference type="Pfam" id="PF06974"/>
    </source>
</evidence>
<dbReference type="Pfam" id="PF06974">
    <property type="entry name" value="WS_DGAT_C"/>
    <property type="match status" value="1"/>
</dbReference>
<dbReference type="PANTHER" id="PTHR31650">
    <property type="entry name" value="O-ACYLTRANSFERASE (WSD1-LIKE) FAMILY PROTEIN"/>
    <property type="match status" value="1"/>
</dbReference>
<dbReference type="GO" id="GO:0047196">
    <property type="term" value="F:long-chain-alcohol O-fatty-acyltransferase activity"/>
    <property type="evidence" value="ECO:0007669"/>
    <property type="project" value="UniProtKB-EC"/>
</dbReference>
<comment type="similarity">
    <text evidence="5">In the N-terminal section; belongs to the long-chain O-acyltransferase family.</text>
</comment>
<dbReference type="PANTHER" id="PTHR31650:SF1">
    <property type="entry name" value="WAX ESTER SYNTHASE_DIACYLGLYCEROL ACYLTRANSFERASE 4-RELATED"/>
    <property type="match status" value="1"/>
</dbReference>
<evidence type="ECO:0008006" key="12">
    <source>
        <dbReference type="Google" id="ProtNLM"/>
    </source>
</evidence>
<dbReference type="EMBL" id="HBGB01015503">
    <property type="protein sequence ID" value="CAD9053911.1"/>
    <property type="molecule type" value="Transcribed_RNA"/>
</dbReference>
<evidence type="ECO:0000313" key="11">
    <source>
        <dbReference type="EMBL" id="CAD9053911.1"/>
    </source>
</evidence>
<dbReference type="SUPFAM" id="SSF52777">
    <property type="entry name" value="CoA-dependent acyltransferases"/>
    <property type="match status" value="1"/>
</dbReference>
<feature type="domain" description="O-acyltransferase WSD1 C-terminal" evidence="10">
    <location>
        <begin position="398"/>
        <end position="530"/>
    </location>
</feature>
<comment type="pathway">
    <text evidence="2">Lipid metabolism.</text>
</comment>
<gene>
    <name evidence="11" type="ORF">VBRA1451_LOCUS8974</name>
</gene>
<dbReference type="Pfam" id="PF03007">
    <property type="entry name" value="WS_DGAT_cat"/>
    <property type="match status" value="1"/>
</dbReference>
<dbReference type="InterPro" id="IPR023213">
    <property type="entry name" value="CAT-like_dom_sf"/>
</dbReference>
<keyword evidence="4" id="KW-0012">Acyltransferase</keyword>
<evidence type="ECO:0000256" key="5">
    <source>
        <dbReference type="ARBA" id="ARBA00024360"/>
    </source>
</evidence>
<evidence type="ECO:0000256" key="8">
    <source>
        <dbReference type="SAM" id="MobiDB-lite"/>
    </source>
</evidence>
<dbReference type="UniPathway" id="UPA00282"/>
<feature type="region of interest" description="Disordered" evidence="8">
    <location>
        <begin position="193"/>
        <end position="223"/>
    </location>
</feature>
<evidence type="ECO:0000256" key="7">
    <source>
        <dbReference type="ARBA" id="ARBA00048109"/>
    </source>
</evidence>
<feature type="domain" description="O-acyltransferase WSD1-like N-terminal" evidence="9">
    <location>
        <begin position="104"/>
        <end position="166"/>
    </location>
</feature>
<dbReference type="InterPro" id="IPR045034">
    <property type="entry name" value="O-acyltransferase_WSD1-like"/>
</dbReference>
<organism evidence="11">
    <name type="scientific">Vitrella brassicaformis</name>
    <dbReference type="NCBI Taxonomy" id="1169539"/>
    <lineage>
        <taxon>Eukaryota</taxon>
        <taxon>Sar</taxon>
        <taxon>Alveolata</taxon>
        <taxon>Colpodellida</taxon>
        <taxon>Vitrellaceae</taxon>
        <taxon>Vitrella</taxon>
    </lineage>
</organism>
<keyword evidence="3" id="KW-0808">Transferase</keyword>
<dbReference type="Gene3D" id="3.30.559.10">
    <property type="entry name" value="Chloramphenicol acetyltransferase-like domain"/>
    <property type="match status" value="1"/>
</dbReference>
<comment type="catalytic activity">
    <reaction evidence="6">
        <text>a long chain fatty alcohol + a fatty acyl-CoA = a long-chain alcohol wax ester + CoA</text>
        <dbReference type="Rhea" id="RHEA:38443"/>
        <dbReference type="ChEBI" id="CHEBI:17135"/>
        <dbReference type="ChEBI" id="CHEBI:57287"/>
        <dbReference type="ChEBI" id="CHEBI:77636"/>
        <dbReference type="ChEBI" id="CHEBI:235323"/>
        <dbReference type="EC" id="2.3.1.75"/>
    </reaction>
</comment>
<comment type="catalytic activity">
    <reaction evidence="7">
        <text>an acyl-CoA + a 1,2-diacyl-sn-glycerol = a triacyl-sn-glycerol + CoA</text>
        <dbReference type="Rhea" id="RHEA:10868"/>
        <dbReference type="ChEBI" id="CHEBI:17815"/>
        <dbReference type="ChEBI" id="CHEBI:57287"/>
        <dbReference type="ChEBI" id="CHEBI:58342"/>
        <dbReference type="ChEBI" id="CHEBI:64615"/>
        <dbReference type="EC" id="2.3.1.20"/>
    </reaction>
</comment>